<accession>A0A9C9EPG1</accession>
<evidence type="ECO:0008006" key="3">
    <source>
        <dbReference type="Google" id="ProtNLM"/>
    </source>
</evidence>
<dbReference type="AlphaFoldDB" id="A0A9C9EPG1"/>
<comment type="caution">
    <text evidence="1">The sequence shown here is derived from an EMBL/GenBank/DDBJ whole genome shotgun (WGS) entry which is preliminary data.</text>
</comment>
<dbReference type="EMBL" id="DRIG01000110">
    <property type="protein sequence ID" value="HEC79577.1"/>
    <property type="molecule type" value="Genomic_DNA"/>
</dbReference>
<reference evidence="1" key="1">
    <citation type="journal article" date="2020" name="mSystems">
        <title>Genome- and Community-Level Interaction Insights into Carbon Utilization and Element Cycling Functions of Hydrothermarchaeota in Hydrothermal Sediment.</title>
        <authorList>
            <person name="Zhou Z."/>
            <person name="Liu Y."/>
            <person name="Xu W."/>
            <person name="Pan J."/>
            <person name="Luo Z.H."/>
            <person name="Li M."/>
        </authorList>
    </citation>
    <scope>NUCLEOTIDE SEQUENCE</scope>
    <source>
        <strain evidence="1">HyVt-388</strain>
    </source>
</reference>
<evidence type="ECO:0000313" key="1">
    <source>
        <dbReference type="EMBL" id="HEC79577.1"/>
    </source>
</evidence>
<evidence type="ECO:0000313" key="2">
    <source>
        <dbReference type="Proteomes" id="UP000885826"/>
    </source>
</evidence>
<feature type="non-terminal residue" evidence="1">
    <location>
        <position position="961"/>
    </location>
</feature>
<gene>
    <name evidence="1" type="ORF">ENI34_10655</name>
</gene>
<sequence length="961" mass="98462">MNKRPLFLSVFFMIVLTAVAYSQHGFSIGTPSERSVPQLLNYQGYLTDTLQIPLDDTLDMVFKIYDASSGGNELWNETQTGVIIERGVFSVLLGSVNAIPDSVFTVDTARWLELTVGGEVLSPRTRITSVGYAYTATYSDTAEYARNATADNDWTRGSAPLDSVLFTADYLGIARGGAGNMLFGNDVYTHTNLGIACTTGTSGEDLVYCTVTGGYGNIAAWNGATISGGSSNTADSAYAVIGGGESNTASHWYATISGGWNNSAEDACATIGGGQDNTVINRYATIGGGESNEVSGNYGVVSGGDNNNCSAYYGTIGGGSQNYVGGSYSAILGGYADTITTGAGYSYLFGIAGKLTQDSTFMVDMPHIRFGDESTGYEFPAADGAADQVMVTDGSGQLSWTSGSSWSKWTVSDSVLYTKNRWGVARGGAGNVLYGTNTYTHTNLGGFQCATGVDGENYSYITVCGGYNNRGDSSYSTVVGGYQNRAYGASSFVGGGSGNTGGGYQSFIGGGASNTTSHSHTVVAGGLSNDAGGDYSVISGGRDNTAGAYAAVVAGGRNNSADYNYAVISGGYNNTAGSPYAVIGGGNANFIESAYSAILGGYADTIAAGASYSYLFGITSKLTQDSTFMVDMPHIRFGDESTGYEFPAADGFANQAMVTDGSGQLSWADIEDNDWIRGSPDSVLFTTKALGVARGGVGNILYGDYVYRHLNFGGYACTTGTDGSNWTYLVICGGYGNLADSSYAAVVNGIRNKARGQYSFIGSGHYNYTTGQASAVCGGRSNEADGFRSFIGGGYSNEAGDSPSDTAAVVSGGWDNSATARYSFVGGGKNNNARGLYSVVSGGGGSTAADSNSARGDYSVVAGGSGNIATNSYSTVSGGGDNTAGGSYSTVNGGWSNSTAGTSSIVGGGYMNKANGYTSVVAGGRVNTANNYYTAICGGYADTVNGHYSGALSGYSNLAGD</sequence>
<dbReference type="Proteomes" id="UP000885826">
    <property type="component" value="Unassembled WGS sequence"/>
</dbReference>
<proteinExistence type="predicted"/>
<dbReference type="InterPro" id="IPR011049">
    <property type="entry name" value="Serralysin-like_metalloprot_C"/>
</dbReference>
<organism evidence="1 2">
    <name type="scientific">candidate division WOR-3 bacterium</name>
    <dbReference type="NCBI Taxonomy" id="2052148"/>
    <lineage>
        <taxon>Bacteria</taxon>
        <taxon>Bacteria division WOR-3</taxon>
    </lineage>
</organism>
<protein>
    <recommendedName>
        <fullName evidence="3">Peptidase S74 domain-containing protein</fullName>
    </recommendedName>
</protein>
<name>A0A9C9EPG1_UNCW3</name>
<dbReference type="Gene3D" id="2.150.10.10">
    <property type="entry name" value="Serralysin-like metalloprotease, C-terminal"/>
    <property type="match status" value="4"/>
</dbReference>